<feature type="domain" description="RING-CH-type" evidence="5">
    <location>
        <begin position="267"/>
        <end position="306"/>
    </location>
</feature>
<evidence type="ECO:0000256" key="1">
    <source>
        <dbReference type="ARBA" id="ARBA00022723"/>
    </source>
</evidence>
<name>A0A6L2NWY6_TANCI</name>
<dbReference type="Gene3D" id="3.30.40.10">
    <property type="entry name" value="Zinc/RING finger domain, C3HC4 (zinc finger)"/>
    <property type="match status" value="2"/>
</dbReference>
<feature type="transmembrane region" description="Helical" evidence="4">
    <location>
        <begin position="193"/>
        <end position="215"/>
    </location>
</feature>
<keyword evidence="2" id="KW-0863">Zinc-finger</keyword>
<keyword evidence="3" id="KW-0862">Zinc</keyword>
<dbReference type="SMART" id="SM00744">
    <property type="entry name" value="RINGv"/>
    <property type="match status" value="1"/>
</dbReference>
<evidence type="ECO:0000313" key="6">
    <source>
        <dbReference type="EMBL" id="GEU90713.1"/>
    </source>
</evidence>
<evidence type="ECO:0000256" key="2">
    <source>
        <dbReference type="ARBA" id="ARBA00022771"/>
    </source>
</evidence>
<organism evidence="6">
    <name type="scientific">Tanacetum cinerariifolium</name>
    <name type="common">Dalmatian daisy</name>
    <name type="synonym">Chrysanthemum cinerariifolium</name>
    <dbReference type="NCBI Taxonomy" id="118510"/>
    <lineage>
        <taxon>Eukaryota</taxon>
        <taxon>Viridiplantae</taxon>
        <taxon>Streptophyta</taxon>
        <taxon>Embryophyta</taxon>
        <taxon>Tracheophyta</taxon>
        <taxon>Spermatophyta</taxon>
        <taxon>Magnoliopsida</taxon>
        <taxon>eudicotyledons</taxon>
        <taxon>Gunneridae</taxon>
        <taxon>Pentapetalae</taxon>
        <taxon>asterids</taxon>
        <taxon>campanulids</taxon>
        <taxon>Asterales</taxon>
        <taxon>Asteraceae</taxon>
        <taxon>Asteroideae</taxon>
        <taxon>Anthemideae</taxon>
        <taxon>Anthemidinae</taxon>
        <taxon>Tanacetum</taxon>
    </lineage>
</organism>
<proteinExistence type="predicted"/>
<dbReference type="SUPFAM" id="SSF57850">
    <property type="entry name" value="RING/U-box"/>
    <property type="match status" value="1"/>
</dbReference>
<gene>
    <name evidence="6" type="ORF">Tci_062691</name>
</gene>
<evidence type="ECO:0000259" key="5">
    <source>
        <dbReference type="PROSITE" id="PS51292"/>
    </source>
</evidence>
<keyword evidence="4" id="KW-0812">Transmembrane</keyword>
<dbReference type="Pfam" id="PF12906">
    <property type="entry name" value="RINGv"/>
    <property type="match status" value="2"/>
</dbReference>
<dbReference type="EMBL" id="BKCJ010010245">
    <property type="protein sequence ID" value="GEU90713.1"/>
    <property type="molecule type" value="Genomic_DNA"/>
</dbReference>
<reference evidence="6" key="1">
    <citation type="journal article" date="2019" name="Sci. Rep.">
        <title>Draft genome of Tanacetum cinerariifolium, the natural source of mosquito coil.</title>
        <authorList>
            <person name="Yamashiro T."/>
            <person name="Shiraishi A."/>
            <person name="Satake H."/>
            <person name="Nakayama K."/>
        </authorList>
    </citation>
    <scope>NUCLEOTIDE SEQUENCE</scope>
</reference>
<dbReference type="PANTHER" id="PTHR46158:SF10">
    <property type="entry name" value="RING-CH-TYPE DOMAIN-CONTAINING PROTEIN"/>
    <property type="match status" value="1"/>
</dbReference>
<dbReference type="InterPro" id="IPR013083">
    <property type="entry name" value="Znf_RING/FYVE/PHD"/>
</dbReference>
<accession>A0A6L2NWY6</accession>
<evidence type="ECO:0000256" key="3">
    <source>
        <dbReference type="ARBA" id="ARBA00022833"/>
    </source>
</evidence>
<evidence type="ECO:0000256" key="4">
    <source>
        <dbReference type="SAM" id="Phobius"/>
    </source>
</evidence>
<feature type="transmembrane region" description="Helical" evidence="4">
    <location>
        <begin position="221"/>
        <end position="244"/>
    </location>
</feature>
<dbReference type="PROSITE" id="PS51292">
    <property type="entry name" value="ZF_RING_CH"/>
    <property type="match status" value="2"/>
</dbReference>
<dbReference type="PANTHER" id="PTHR46158">
    <property type="entry name" value="OS02G0165000 PROTEIN"/>
    <property type="match status" value="1"/>
</dbReference>
<protein>
    <recommendedName>
        <fullName evidence="5">RING-CH-type domain-containing protein</fullName>
    </recommendedName>
</protein>
<feature type="domain" description="RING-CH-type" evidence="5">
    <location>
        <begin position="8"/>
        <end position="71"/>
    </location>
</feature>
<dbReference type="AlphaFoldDB" id="A0A6L2NWY6"/>
<feature type="transmembrane region" description="Helical" evidence="4">
    <location>
        <begin position="88"/>
        <end position="110"/>
    </location>
</feature>
<dbReference type="InterPro" id="IPR011016">
    <property type="entry name" value="Znf_RING-CH"/>
</dbReference>
<keyword evidence="4" id="KW-1133">Transmembrane helix</keyword>
<comment type="caution">
    <text evidence="6">The sequence shown here is derived from an EMBL/GenBank/DDBJ whole genome shotgun (WGS) entry which is preliminary data.</text>
</comment>
<dbReference type="GO" id="GO:0008270">
    <property type="term" value="F:zinc ion binding"/>
    <property type="evidence" value="ECO:0007669"/>
    <property type="project" value="UniProtKB-KW"/>
</dbReference>
<keyword evidence="1" id="KW-0479">Metal-binding</keyword>
<keyword evidence="4" id="KW-0472">Membrane</keyword>
<sequence>MKIHVLIGVEEEADVCRICMGELQEGAQDTLTMECHCRGELALTHRECAVKWFSDKGNMICEICNHEFNLVVCVAYAFRYLQLHLTGIIYALLATFVGFGGPMCFTYIFLKWMGSNQHRETQRWRRQGTRNFRSGMAARTWSSHSEHACLLGLLGAIFDEMDDGEAVAISVPSGCILGLLGSMTSTIMVRRRYAWIYATVQFILVVCVAYAFRYLQLHLTGIIYALLVTFVGFGGPMCFTYIFLKWMGSNQHRETQRWWRLGAGNFRSEEEADVCRICMGELQEGAQDTLKLECHCRGELALTHKK</sequence>
<feature type="non-terminal residue" evidence="6">
    <location>
        <position position="306"/>
    </location>
</feature>